<dbReference type="Gene3D" id="1.25.40.10">
    <property type="entry name" value="Tetratricopeptide repeat domain"/>
    <property type="match status" value="2"/>
</dbReference>
<feature type="region of interest" description="Disordered" evidence="4">
    <location>
        <begin position="30"/>
        <end position="72"/>
    </location>
</feature>
<evidence type="ECO:0000256" key="1">
    <source>
        <dbReference type="ARBA" id="ARBA00022737"/>
    </source>
</evidence>
<evidence type="ECO:0000256" key="5">
    <source>
        <dbReference type="SAM" id="SignalP"/>
    </source>
</evidence>
<dbReference type="PANTHER" id="PTHR45586:SF1">
    <property type="entry name" value="LIPOPOLYSACCHARIDE ASSEMBLY PROTEIN B"/>
    <property type="match status" value="1"/>
</dbReference>
<feature type="compositionally biased region" description="Basic and acidic residues" evidence="4">
    <location>
        <begin position="34"/>
        <end position="54"/>
    </location>
</feature>
<dbReference type="STRING" id="1385517.N800_07525"/>
<evidence type="ECO:0000313" key="7">
    <source>
        <dbReference type="Proteomes" id="UP000029998"/>
    </source>
</evidence>
<comment type="caution">
    <text evidence="6">The sequence shown here is derived from an EMBL/GenBank/DDBJ whole genome shotgun (WGS) entry which is preliminary data.</text>
</comment>
<dbReference type="InterPro" id="IPR011990">
    <property type="entry name" value="TPR-like_helical_dom_sf"/>
</dbReference>
<feature type="signal peptide" evidence="5">
    <location>
        <begin position="1"/>
        <end position="30"/>
    </location>
</feature>
<evidence type="ECO:0000256" key="3">
    <source>
        <dbReference type="PROSITE-ProRule" id="PRU00339"/>
    </source>
</evidence>
<keyword evidence="2 3" id="KW-0802">TPR repeat</keyword>
<dbReference type="Pfam" id="PF14559">
    <property type="entry name" value="TPR_19"/>
    <property type="match status" value="1"/>
</dbReference>
<keyword evidence="1" id="KW-0677">Repeat</keyword>
<dbReference type="EMBL" id="AVPU01000029">
    <property type="protein sequence ID" value="KGM53421.1"/>
    <property type="molecule type" value="Genomic_DNA"/>
</dbReference>
<name>A0A0A0ER36_9GAMM</name>
<accession>A0A0A0ER36</accession>
<feature type="repeat" description="TPR" evidence="3">
    <location>
        <begin position="325"/>
        <end position="358"/>
    </location>
</feature>
<dbReference type="PROSITE" id="PS50005">
    <property type="entry name" value="TPR"/>
    <property type="match status" value="1"/>
</dbReference>
<sequence length="404" mass="44110">MKSSVSLNRSLVAIAMGAVLALGAVSQASAQSAAERRAQRDAERASKGGQKKAEPTYPQATRQEPEAKASAKASGKLQKLLKLYEDDKGAEARAIADELIADEKSNAYDKSFAAQMGAQIAYEADDNAAALAYLKQVQAFNGLDNNAHFGAMLMQAQLLLQDEKYAESLAVMDRFLAESKSQKPEHLVIKGNALYRMERYPEAATVLKQAIDASPEPKNDWLQVLMATYFESERYAEATALAEKIAAKSPNDKRAQLNLAAAYQNADQMEKAIGVLEKLRAAGQLSDEREYRQLYAAYLNTDGKEKQAIAVINEGLQKGVLKGDFQTYLALAQSYYFTDQPGPAIDAYRKAAPLAPNGEAYLNLARLLWQEDRVPEAKEAARQAQAKGVKNPADIKKILALPSK</sequence>
<evidence type="ECO:0000256" key="2">
    <source>
        <dbReference type="ARBA" id="ARBA00022803"/>
    </source>
</evidence>
<dbReference type="eggNOG" id="COG0457">
    <property type="taxonomic scope" value="Bacteria"/>
</dbReference>
<evidence type="ECO:0000256" key="4">
    <source>
        <dbReference type="SAM" id="MobiDB-lite"/>
    </source>
</evidence>
<dbReference type="PANTHER" id="PTHR45586">
    <property type="entry name" value="TPR REPEAT-CONTAINING PROTEIN PA4667"/>
    <property type="match status" value="1"/>
</dbReference>
<dbReference type="Pfam" id="PF13432">
    <property type="entry name" value="TPR_16"/>
    <property type="match status" value="2"/>
</dbReference>
<dbReference type="InterPro" id="IPR019734">
    <property type="entry name" value="TPR_rpt"/>
</dbReference>
<evidence type="ECO:0000313" key="6">
    <source>
        <dbReference type="EMBL" id="KGM53421.1"/>
    </source>
</evidence>
<keyword evidence="7" id="KW-1185">Reference proteome</keyword>
<proteinExistence type="predicted"/>
<protein>
    <submittedName>
        <fullName evidence="6">Uncharacterized protein</fullName>
    </submittedName>
</protein>
<dbReference type="OrthoDB" id="5964849at2"/>
<organism evidence="6 7">
    <name type="scientific">Lysobacter daejeonensis GH1-9</name>
    <dbReference type="NCBI Taxonomy" id="1385517"/>
    <lineage>
        <taxon>Bacteria</taxon>
        <taxon>Pseudomonadati</taxon>
        <taxon>Pseudomonadota</taxon>
        <taxon>Gammaproteobacteria</taxon>
        <taxon>Lysobacterales</taxon>
        <taxon>Lysobacteraceae</taxon>
        <taxon>Aerolutibacter</taxon>
    </lineage>
</organism>
<gene>
    <name evidence="6" type="ORF">N800_07525</name>
</gene>
<dbReference type="SMART" id="SM00028">
    <property type="entry name" value="TPR"/>
    <property type="match status" value="3"/>
</dbReference>
<dbReference type="AlphaFoldDB" id="A0A0A0ER36"/>
<keyword evidence="5" id="KW-0732">Signal</keyword>
<feature type="chain" id="PRO_5001962363" evidence="5">
    <location>
        <begin position="31"/>
        <end position="404"/>
    </location>
</feature>
<dbReference type="InterPro" id="IPR051012">
    <property type="entry name" value="CellSynth/LPSAsmb/PSIAsmb"/>
</dbReference>
<dbReference type="SUPFAM" id="SSF48452">
    <property type="entry name" value="TPR-like"/>
    <property type="match status" value="2"/>
</dbReference>
<reference evidence="6 7" key="1">
    <citation type="submission" date="2013-08" db="EMBL/GenBank/DDBJ databases">
        <title>Genome sequencing of Lysobacter.</title>
        <authorList>
            <person name="Zhang S."/>
            <person name="Wang G."/>
        </authorList>
    </citation>
    <scope>NUCLEOTIDE SEQUENCE [LARGE SCALE GENOMIC DNA]</scope>
    <source>
        <strain evidence="6 7">GH1-9</strain>
    </source>
</reference>
<dbReference type="Proteomes" id="UP000029998">
    <property type="component" value="Unassembled WGS sequence"/>
</dbReference>